<reference evidence="5" key="1">
    <citation type="thesis" date="2020" institute="ProQuest LLC" country="789 East Eisenhower Parkway, Ann Arbor, MI, USA">
        <title>Comparative Genomics and Chromosome Evolution.</title>
        <authorList>
            <person name="Mudd A.B."/>
        </authorList>
    </citation>
    <scope>NUCLEOTIDE SEQUENCE</scope>
    <source>
        <strain evidence="5">Female2</strain>
        <tissue evidence="5">Blood</tissue>
    </source>
</reference>
<feature type="repeat" description="TPR" evidence="3">
    <location>
        <begin position="94"/>
        <end position="127"/>
    </location>
</feature>
<evidence type="ECO:0000256" key="3">
    <source>
        <dbReference type="PROSITE-ProRule" id="PRU00339"/>
    </source>
</evidence>
<comment type="caution">
    <text evidence="5">The sequence shown here is derived from an EMBL/GenBank/DDBJ whole genome shotgun (WGS) entry which is preliminary data.</text>
</comment>
<dbReference type="Gene3D" id="1.25.40.10">
    <property type="entry name" value="Tetratricopeptide repeat domain"/>
    <property type="match status" value="1"/>
</dbReference>
<feature type="region of interest" description="Disordered" evidence="4">
    <location>
        <begin position="1"/>
        <end position="79"/>
    </location>
</feature>
<dbReference type="Pfam" id="PF13181">
    <property type="entry name" value="TPR_8"/>
    <property type="match status" value="1"/>
</dbReference>
<evidence type="ECO:0000256" key="2">
    <source>
        <dbReference type="ARBA" id="ARBA00022803"/>
    </source>
</evidence>
<dbReference type="AlphaFoldDB" id="A0A8T2ICG9"/>
<evidence type="ECO:0000256" key="1">
    <source>
        <dbReference type="ARBA" id="ARBA00022737"/>
    </source>
</evidence>
<name>A0A8T2ICG9_9PIPI</name>
<dbReference type="InterPro" id="IPR019734">
    <property type="entry name" value="TPR_rpt"/>
</dbReference>
<dbReference type="EMBL" id="JAACNH010005140">
    <property type="protein sequence ID" value="KAG8429583.1"/>
    <property type="molecule type" value="Genomic_DNA"/>
</dbReference>
<sequence>MENKPKPERKDRARERSQGRTSERSQDRTSERSQDREGERSQGRTSERSQDRTSERSQDRVSGRKLAAVKLPLKSPNHVQEKAQTLDRYQVQQSLDLANIGNNCANREDFMEAITYYTEAIKLNPTEFRFMGNRSYSYERSGKYKEALEDAEHALQLEPNFIKGYFRKGKALKGLK</sequence>
<gene>
    <name evidence="5" type="ORF">GDO86_019772</name>
</gene>
<dbReference type="InterPro" id="IPR013105">
    <property type="entry name" value="TPR_2"/>
</dbReference>
<protein>
    <submittedName>
        <fullName evidence="5">Uncharacterized protein</fullName>
    </submittedName>
</protein>
<keyword evidence="1" id="KW-0677">Repeat</keyword>
<evidence type="ECO:0000313" key="5">
    <source>
        <dbReference type="EMBL" id="KAG8429583.1"/>
    </source>
</evidence>
<evidence type="ECO:0000313" key="6">
    <source>
        <dbReference type="Proteomes" id="UP000812440"/>
    </source>
</evidence>
<keyword evidence="2 3" id="KW-0802">TPR repeat</keyword>
<feature type="repeat" description="TPR" evidence="3">
    <location>
        <begin position="128"/>
        <end position="161"/>
    </location>
</feature>
<dbReference type="SUPFAM" id="SSF48452">
    <property type="entry name" value="TPR-like"/>
    <property type="match status" value="1"/>
</dbReference>
<dbReference type="Proteomes" id="UP000812440">
    <property type="component" value="Unassembled WGS sequence"/>
</dbReference>
<proteinExistence type="predicted"/>
<accession>A0A8T2ICG9</accession>
<feature type="non-terminal residue" evidence="5">
    <location>
        <position position="176"/>
    </location>
</feature>
<dbReference type="PANTHER" id="PTHR47678:SF1">
    <property type="entry name" value="TETRATRICOPEPTIDE REPEAT PROTEIN 31"/>
    <property type="match status" value="1"/>
</dbReference>
<dbReference type="OrthoDB" id="2423701at2759"/>
<dbReference type="Pfam" id="PF07719">
    <property type="entry name" value="TPR_2"/>
    <property type="match status" value="1"/>
</dbReference>
<dbReference type="PROSITE" id="PS50005">
    <property type="entry name" value="TPR"/>
    <property type="match status" value="2"/>
</dbReference>
<evidence type="ECO:0000256" key="4">
    <source>
        <dbReference type="SAM" id="MobiDB-lite"/>
    </source>
</evidence>
<keyword evidence="6" id="KW-1185">Reference proteome</keyword>
<feature type="compositionally biased region" description="Basic and acidic residues" evidence="4">
    <location>
        <begin position="1"/>
        <end position="62"/>
    </location>
</feature>
<dbReference type="InterPro" id="IPR011990">
    <property type="entry name" value="TPR-like_helical_dom_sf"/>
</dbReference>
<organism evidence="5 6">
    <name type="scientific">Hymenochirus boettgeri</name>
    <name type="common">Congo dwarf clawed frog</name>
    <dbReference type="NCBI Taxonomy" id="247094"/>
    <lineage>
        <taxon>Eukaryota</taxon>
        <taxon>Metazoa</taxon>
        <taxon>Chordata</taxon>
        <taxon>Craniata</taxon>
        <taxon>Vertebrata</taxon>
        <taxon>Euteleostomi</taxon>
        <taxon>Amphibia</taxon>
        <taxon>Batrachia</taxon>
        <taxon>Anura</taxon>
        <taxon>Pipoidea</taxon>
        <taxon>Pipidae</taxon>
        <taxon>Pipinae</taxon>
        <taxon>Hymenochirus</taxon>
    </lineage>
</organism>
<dbReference type="SMART" id="SM00028">
    <property type="entry name" value="TPR"/>
    <property type="match status" value="2"/>
</dbReference>
<dbReference type="PANTHER" id="PTHR47678">
    <property type="entry name" value="TETRATRICOPEPTIDE REPEAT PROTEIN 31"/>
    <property type="match status" value="1"/>
</dbReference>